<reference evidence="3 4" key="1">
    <citation type="submission" date="2014-04" db="EMBL/GenBank/DDBJ databases">
        <authorList>
            <consortium name="DOE Joint Genome Institute"/>
            <person name="Kuo A."/>
            <person name="Ruytinx J."/>
            <person name="Rineau F."/>
            <person name="Colpaert J."/>
            <person name="Kohler A."/>
            <person name="Nagy L.G."/>
            <person name="Floudas D."/>
            <person name="Copeland A."/>
            <person name="Barry K.W."/>
            <person name="Cichocki N."/>
            <person name="Veneault-Fourrey C."/>
            <person name="LaButti K."/>
            <person name="Lindquist E.A."/>
            <person name="Lipzen A."/>
            <person name="Lundell T."/>
            <person name="Morin E."/>
            <person name="Murat C."/>
            <person name="Sun H."/>
            <person name="Tunlid A."/>
            <person name="Henrissat B."/>
            <person name="Grigoriev I.V."/>
            <person name="Hibbett D.S."/>
            <person name="Martin F."/>
            <person name="Nordberg H.P."/>
            <person name="Cantor M.N."/>
            <person name="Hua S.X."/>
        </authorList>
    </citation>
    <scope>NUCLEOTIDE SEQUENCE [LARGE SCALE GENOMIC DNA]</scope>
    <source>
        <strain evidence="3 4">UH-Slu-Lm8-n1</strain>
    </source>
</reference>
<dbReference type="STRING" id="930992.A0A0C9Z8T4"/>
<evidence type="ECO:0008006" key="5">
    <source>
        <dbReference type="Google" id="ProtNLM"/>
    </source>
</evidence>
<dbReference type="Proteomes" id="UP000054485">
    <property type="component" value="Unassembled WGS sequence"/>
</dbReference>
<dbReference type="EMBL" id="KN835846">
    <property type="protein sequence ID" value="KIK33900.1"/>
    <property type="molecule type" value="Genomic_DNA"/>
</dbReference>
<reference evidence="4" key="2">
    <citation type="submission" date="2015-01" db="EMBL/GenBank/DDBJ databases">
        <title>Evolutionary Origins and Diversification of the Mycorrhizal Mutualists.</title>
        <authorList>
            <consortium name="DOE Joint Genome Institute"/>
            <consortium name="Mycorrhizal Genomics Consortium"/>
            <person name="Kohler A."/>
            <person name="Kuo A."/>
            <person name="Nagy L.G."/>
            <person name="Floudas D."/>
            <person name="Copeland A."/>
            <person name="Barry K.W."/>
            <person name="Cichocki N."/>
            <person name="Veneault-Fourrey C."/>
            <person name="LaButti K."/>
            <person name="Lindquist E.A."/>
            <person name="Lipzen A."/>
            <person name="Lundell T."/>
            <person name="Morin E."/>
            <person name="Murat C."/>
            <person name="Riley R."/>
            <person name="Ohm R."/>
            <person name="Sun H."/>
            <person name="Tunlid A."/>
            <person name="Henrissat B."/>
            <person name="Grigoriev I.V."/>
            <person name="Hibbett D.S."/>
            <person name="Martin F."/>
        </authorList>
    </citation>
    <scope>NUCLEOTIDE SEQUENCE [LARGE SCALE GENOMIC DNA]</scope>
    <source>
        <strain evidence="4">UH-Slu-Lm8-n1</strain>
    </source>
</reference>
<protein>
    <recommendedName>
        <fullName evidence="5">C2H2-type domain-containing protein</fullName>
    </recommendedName>
</protein>
<feature type="signal peptide" evidence="2">
    <location>
        <begin position="1"/>
        <end position="23"/>
    </location>
</feature>
<feature type="chain" id="PRO_5002206732" description="C2H2-type domain-containing protein" evidence="2">
    <location>
        <begin position="24"/>
        <end position="263"/>
    </location>
</feature>
<evidence type="ECO:0000313" key="4">
    <source>
        <dbReference type="Proteomes" id="UP000054485"/>
    </source>
</evidence>
<dbReference type="AlphaFoldDB" id="A0A0C9Z8T4"/>
<keyword evidence="4" id="KW-1185">Reference proteome</keyword>
<evidence type="ECO:0000313" key="3">
    <source>
        <dbReference type="EMBL" id="KIK33900.1"/>
    </source>
</evidence>
<feature type="region of interest" description="Disordered" evidence="1">
    <location>
        <begin position="216"/>
        <end position="252"/>
    </location>
</feature>
<evidence type="ECO:0000256" key="2">
    <source>
        <dbReference type="SAM" id="SignalP"/>
    </source>
</evidence>
<feature type="compositionally biased region" description="Polar residues" evidence="1">
    <location>
        <begin position="225"/>
        <end position="238"/>
    </location>
</feature>
<evidence type="ECO:0000256" key="1">
    <source>
        <dbReference type="SAM" id="MobiDB-lite"/>
    </source>
</evidence>
<proteinExistence type="predicted"/>
<organism evidence="3 4">
    <name type="scientific">Suillus luteus UH-Slu-Lm8-n1</name>
    <dbReference type="NCBI Taxonomy" id="930992"/>
    <lineage>
        <taxon>Eukaryota</taxon>
        <taxon>Fungi</taxon>
        <taxon>Dikarya</taxon>
        <taxon>Basidiomycota</taxon>
        <taxon>Agaricomycotina</taxon>
        <taxon>Agaricomycetes</taxon>
        <taxon>Agaricomycetidae</taxon>
        <taxon>Boletales</taxon>
        <taxon>Suillineae</taxon>
        <taxon>Suillaceae</taxon>
        <taxon>Suillus</taxon>
    </lineage>
</organism>
<name>A0A0C9Z8T4_9AGAM</name>
<gene>
    <name evidence="3" type="ORF">CY34DRAFT_98846</name>
</gene>
<accession>A0A0C9Z8T4</accession>
<keyword evidence="2" id="KW-0732">Signal</keyword>
<sequence>MLFSGTLAILSVEASSLLSASEGETITICPLCETKVANMRYHMGLHILRALNNIPEDINMKQLVSDVSLCGFCGHSGHPDCVITITIKNTATSNAPTQWNTKCVYQHGFHYSFAEQGSKHKPVHNVPLKCELCHPVLPPKPGKSSHRVPTVAINAIWRYNMVEHVLNDHEEYCVPGHRAGGVPMPLGVLKTMQLTELEQASANIPQEKWQLFSIPGDGHDKENMAPSTSHASKRSAPSITAPRASKKTRTNLANAHSAVSLCA</sequence>
<dbReference type="InParanoid" id="A0A0C9Z8T4"/>
<dbReference type="OrthoDB" id="2907197at2759"/>
<dbReference type="HOGENOM" id="CLU_092536_0_0_1"/>